<dbReference type="RefSeq" id="WP_268048387.1">
    <property type="nucleotide sequence ID" value="NZ_JAPQES010000001.1"/>
</dbReference>
<dbReference type="InterPro" id="IPR049739">
    <property type="entry name" value="YraL-like"/>
</dbReference>
<dbReference type="InterPro" id="IPR052411">
    <property type="entry name" value="c-mor_Regulatory_Protein"/>
</dbReference>
<feature type="domain" description="Mor transcription activator" evidence="1">
    <location>
        <begin position="10"/>
        <end position="105"/>
    </location>
</feature>
<dbReference type="Pfam" id="PF08765">
    <property type="entry name" value="Mor"/>
    <property type="match status" value="1"/>
</dbReference>
<dbReference type="SUPFAM" id="SSF46689">
    <property type="entry name" value="Homeodomain-like"/>
    <property type="match status" value="1"/>
</dbReference>
<dbReference type="EMBL" id="JAPQES010000001">
    <property type="protein sequence ID" value="MCY6369944.1"/>
    <property type="molecule type" value="Genomic_DNA"/>
</dbReference>
<dbReference type="InterPro" id="IPR014875">
    <property type="entry name" value="Mor_transcription_activator"/>
</dbReference>
<reference evidence="2" key="1">
    <citation type="submission" date="2022-12" db="EMBL/GenBank/DDBJ databases">
        <authorList>
            <person name="Wang J."/>
        </authorList>
    </citation>
    <scope>NUCLEOTIDE SEQUENCE</scope>
    <source>
        <strain evidence="2">HY-42-06</strain>
    </source>
</reference>
<dbReference type="NCBIfam" id="NF040785">
    <property type="entry name" value="CD3324_fam"/>
    <property type="match status" value="1"/>
</dbReference>
<name>A0ABT4CPN7_9CLOT</name>
<evidence type="ECO:0000313" key="3">
    <source>
        <dbReference type="Proteomes" id="UP001079657"/>
    </source>
</evidence>
<sequence length="107" mass="12705">MVFALLLTNNKVNRSKNMKYENAQNILPEYIIQLIQKHIEGGYLYIPTKCENKKAWGENSGVRDILKKRNIEIFNSYNEGMSIKKLAQKYYLTEHSIRRIIRQQKDI</sequence>
<keyword evidence="3" id="KW-1185">Reference proteome</keyword>
<proteinExistence type="predicted"/>
<dbReference type="InterPro" id="IPR009057">
    <property type="entry name" value="Homeodomain-like_sf"/>
</dbReference>
<evidence type="ECO:0000313" key="2">
    <source>
        <dbReference type="EMBL" id="MCY6369944.1"/>
    </source>
</evidence>
<dbReference type="PANTHER" id="PTHR37812">
    <property type="entry name" value="MU-LIKE PROPHAGE FLUMU PROTEIN C"/>
    <property type="match status" value="1"/>
</dbReference>
<comment type="caution">
    <text evidence="2">The sequence shown here is derived from an EMBL/GenBank/DDBJ whole genome shotgun (WGS) entry which is preliminary data.</text>
</comment>
<dbReference type="PANTHER" id="PTHR37812:SF1">
    <property type="entry name" value="MU-LIKE PROPHAGE FLUMU PROTEIN C"/>
    <property type="match status" value="1"/>
</dbReference>
<protein>
    <submittedName>
        <fullName evidence="2">CD3324 family protein</fullName>
    </submittedName>
</protein>
<dbReference type="Proteomes" id="UP001079657">
    <property type="component" value="Unassembled WGS sequence"/>
</dbReference>
<gene>
    <name evidence="2" type="ORF">OXH55_04805</name>
</gene>
<dbReference type="Gene3D" id="1.10.10.60">
    <property type="entry name" value="Homeodomain-like"/>
    <property type="match status" value="1"/>
</dbReference>
<evidence type="ECO:0000259" key="1">
    <source>
        <dbReference type="Pfam" id="PF08765"/>
    </source>
</evidence>
<organism evidence="2 3">
    <name type="scientific">Clostridium ganghwense</name>
    <dbReference type="NCBI Taxonomy" id="312089"/>
    <lineage>
        <taxon>Bacteria</taxon>
        <taxon>Bacillati</taxon>
        <taxon>Bacillota</taxon>
        <taxon>Clostridia</taxon>
        <taxon>Eubacteriales</taxon>
        <taxon>Clostridiaceae</taxon>
        <taxon>Clostridium</taxon>
    </lineage>
</organism>
<accession>A0ABT4CPN7</accession>